<reference evidence="2" key="1">
    <citation type="submission" date="2016-10" db="EMBL/GenBank/DDBJ databases">
        <authorList>
            <person name="Varghese N."/>
            <person name="Submissions S."/>
        </authorList>
    </citation>
    <scope>NUCLEOTIDE SEQUENCE [LARGE SCALE GENOMIC DNA]</scope>
    <source>
        <strain evidence="2">DSM 26348</strain>
    </source>
</reference>
<dbReference type="STRING" id="1576369.SAMN05421753_101240"/>
<keyword evidence="2" id="KW-1185">Reference proteome</keyword>
<organism evidence="1 2">
    <name type="scientific">Planctomicrobium piriforme</name>
    <dbReference type="NCBI Taxonomy" id="1576369"/>
    <lineage>
        <taxon>Bacteria</taxon>
        <taxon>Pseudomonadati</taxon>
        <taxon>Planctomycetota</taxon>
        <taxon>Planctomycetia</taxon>
        <taxon>Planctomycetales</taxon>
        <taxon>Planctomycetaceae</taxon>
        <taxon>Planctomicrobium</taxon>
    </lineage>
</organism>
<protein>
    <submittedName>
        <fullName evidence="1">Uncharacterized protein</fullName>
    </submittedName>
</protein>
<evidence type="ECO:0000313" key="2">
    <source>
        <dbReference type="Proteomes" id="UP000199518"/>
    </source>
</evidence>
<dbReference type="Proteomes" id="UP000199518">
    <property type="component" value="Unassembled WGS sequence"/>
</dbReference>
<proteinExistence type="predicted"/>
<name>A0A1I3B4Y7_9PLAN</name>
<gene>
    <name evidence="1" type="ORF">SAMN05421753_101240</name>
</gene>
<dbReference type="EMBL" id="FOQD01000001">
    <property type="protein sequence ID" value="SFH57357.1"/>
    <property type="molecule type" value="Genomic_DNA"/>
</dbReference>
<evidence type="ECO:0000313" key="1">
    <source>
        <dbReference type="EMBL" id="SFH57357.1"/>
    </source>
</evidence>
<sequence>MLHTVWPEIPKPSPLEEWLKGREVLTVKQDGNAMFSTSQAAPEKQQTGQVVVVLDKEPDRESRVISQAISHESCPTFVHRIFEND</sequence>
<accession>A0A1I3B4Y7</accession>
<dbReference type="RefSeq" id="WP_092047179.1">
    <property type="nucleotide sequence ID" value="NZ_FOQD01000001.1"/>
</dbReference>
<dbReference type="AlphaFoldDB" id="A0A1I3B4Y7"/>